<dbReference type="AlphaFoldDB" id="A0AAW7CBB9"/>
<reference evidence="1" key="1">
    <citation type="submission" date="2023-06" db="EMBL/GenBank/DDBJ databases">
        <title>Probiogenomic evaluation and L lactic producing Weizmannia coaggulans BKMTCR2-2 from tree bark.</title>
        <authorList>
            <person name="Mahittikon J."/>
            <person name="Tanasupawat S."/>
        </authorList>
    </citation>
    <scope>NUCLEOTIDE SEQUENCE</scope>
    <source>
        <strain evidence="1">BKMTCR2-2</strain>
    </source>
</reference>
<dbReference type="Proteomes" id="UP001223084">
    <property type="component" value="Unassembled WGS sequence"/>
</dbReference>
<accession>A0AAW7CBB9</accession>
<comment type="caution">
    <text evidence="1">The sequence shown here is derived from an EMBL/GenBank/DDBJ whole genome shotgun (WGS) entry which is preliminary data.</text>
</comment>
<dbReference type="EMBL" id="JASUZX010000001">
    <property type="protein sequence ID" value="MDL5040262.1"/>
    <property type="molecule type" value="Genomic_DNA"/>
</dbReference>
<sequence length="60" mass="6605">MENPLLFSWKDISAGSRCRETSGLGLVQAEAPVRTGAYQAKYVYKHFPDNPPCASFATRA</sequence>
<evidence type="ECO:0000313" key="2">
    <source>
        <dbReference type="Proteomes" id="UP001223084"/>
    </source>
</evidence>
<organism evidence="1 2">
    <name type="scientific">Heyndrickxia coagulans</name>
    <name type="common">Weizmannia coagulans</name>
    <dbReference type="NCBI Taxonomy" id="1398"/>
    <lineage>
        <taxon>Bacteria</taxon>
        <taxon>Bacillati</taxon>
        <taxon>Bacillota</taxon>
        <taxon>Bacilli</taxon>
        <taxon>Bacillales</taxon>
        <taxon>Bacillaceae</taxon>
        <taxon>Heyndrickxia</taxon>
    </lineage>
</organism>
<evidence type="ECO:0000313" key="1">
    <source>
        <dbReference type="EMBL" id="MDL5040262.1"/>
    </source>
</evidence>
<name>A0AAW7CBB9_HEYCO</name>
<protein>
    <submittedName>
        <fullName evidence="1">Uncharacterized protein</fullName>
    </submittedName>
</protein>
<proteinExistence type="predicted"/>
<dbReference type="RefSeq" id="WP_019721864.1">
    <property type="nucleotide sequence ID" value="NZ_JARTFE010000018.1"/>
</dbReference>
<gene>
    <name evidence="1" type="ORF">QN341_04060</name>
</gene>